<proteinExistence type="predicted"/>
<accession>A0A9J6DGE9</accession>
<evidence type="ECO:0000313" key="3">
    <source>
        <dbReference type="Proteomes" id="UP000821866"/>
    </source>
</evidence>
<feature type="domain" description="TRAF1-6 MATH" evidence="1">
    <location>
        <begin position="48"/>
        <end position="150"/>
    </location>
</feature>
<gene>
    <name evidence="2" type="ORF">HPB51_012341</name>
</gene>
<dbReference type="EMBL" id="JABSTU010000009">
    <property type="protein sequence ID" value="KAH8021057.1"/>
    <property type="molecule type" value="Genomic_DNA"/>
</dbReference>
<dbReference type="Proteomes" id="UP000821866">
    <property type="component" value="Chromosome 7"/>
</dbReference>
<dbReference type="Gene3D" id="2.60.210.10">
    <property type="entry name" value="Apoptosis, Tumor Necrosis Factor Receptor Associated Protein 2, Chain A"/>
    <property type="match status" value="1"/>
</dbReference>
<dbReference type="InterPro" id="IPR008974">
    <property type="entry name" value="TRAF-like"/>
</dbReference>
<name>A0A9J6DGE9_RHIMP</name>
<evidence type="ECO:0000259" key="1">
    <source>
        <dbReference type="Pfam" id="PF21355"/>
    </source>
</evidence>
<dbReference type="InterPro" id="IPR049342">
    <property type="entry name" value="TRAF1-6_MATH_dom"/>
</dbReference>
<evidence type="ECO:0000313" key="2">
    <source>
        <dbReference type="EMBL" id="KAH8021057.1"/>
    </source>
</evidence>
<organism evidence="2 3">
    <name type="scientific">Rhipicephalus microplus</name>
    <name type="common">Cattle tick</name>
    <name type="synonym">Boophilus microplus</name>
    <dbReference type="NCBI Taxonomy" id="6941"/>
    <lineage>
        <taxon>Eukaryota</taxon>
        <taxon>Metazoa</taxon>
        <taxon>Ecdysozoa</taxon>
        <taxon>Arthropoda</taxon>
        <taxon>Chelicerata</taxon>
        <taxon>Arachnida</taxon>
        <taxon>Acari</taxon>
        <taxon>Parasitiformes</taxon>
        <taxon>Ixodida</taxon>
        <taxon>Ixodoidea</taxon>
        <taxon>Ixodidae</taxon>
        <taxon>Rhipicephalinae</taxon>
        <taxon>Rhipicephalus</taxon>
        <taxon>Boophilus</taxon>
    </lineage>
</organism>
<keyword evidence="3" id="KW-1185">Reference proteome</keyword>
<dbReference type="AlphaFoldDB" id="A0A9J6DGE9"/>
<dbReference type="SUPFAM" id="SSF49599">
    <property type="entry name" value="TRAF domain-like"/>
    <property type="match status" value="1"/>
</dbReference>
<reference evidence="2" key="1">
    <citation type="journal article" date="2020" name="Cell">
        <title>Large-Scale Comparative Analyses of Tick Genomes Elucidate Their Genetic Diversity and Vector Capacities.</title>
        <authorList>
            <consortium name="Tick Genome and Microbiome Consortium (TIGMIC)"/>
            <person name="Jia N."/>
            <person name="Wang J."/>
            <person name="Shi W."/>
            <person name="Du L."/>
            <person name="Sun Y."/>
            <person name="Zhan W."/>
            <person name="Jiang J.F."/>
            <person name="Wang Q."/>
            <person name="Zhang B."/>
            <person name="Ji P."/>
            <person name="Bell-Sakyi L."/>
            <person name="Cui X.M."/>
            <person name="Yuan T.T."/>
            <person name="Jiang B.G."/>
            <person name="Yang W.F."/>
            <person name="Lam T.T."/>
            <person name="Chang Q.C."/>
            <person name="Ding S.J."/>
            <person name="Wang X.J."/>
            <person name="Zhu J.G."/>
            <person name="Ruan X.D."/>
            <person name="Zhao L."/>
            <person name="Wei J.T."/>
            <person name="Ye R.Z."/>
            <person name="Que T.C."/>
            <person name="Du C.H."/>
            <person name="Zhou Y.H."/>
            <person name="Cheng J.X."/>
            <person name="Dai P.F."/>
            <person name="Guo W.B."/>
            <person name="Han X.H."/>
            <person name="Huang E.J."/>
            <person name="Li L.F."/>
            <person name="Wei W."/>
            <person name="Gao Y.C."/>
            <person name="Liu J.Z."/>
            <person name="Shao H.Z."/>
            <person name="Wang X."/>
            <person name="Wang C.C."/>
            <person name="Yang T.C."/>
            <person name="Huo Q.B."/>
            <person name="Li W."/>
            <person name="Chen H.Y."/>
            <person name="Chen S.E."/>
            <person name="Zhou L.G."/>
            <person name="Ni X.B."/>
            <person name="Tian J.H."/>
            <person name="Sheng Y."/>
            <person name="Liu T."/>
            <person name="Pan Y.S."/>
            <person name="Xia L.Y."/>
            <person name="Li J."/>
            <person name="Zhao F."/>
            <person name="Cao W.C."/>
        </authorList>
    </citation>
    <scope>NUCLEOTIDE SEQUENCE</scope>
    <source>
        <strain evidence="2">Rmic-2018</strain>
    </source>
</reference>
<reference evidence="2" key="2">
    <citation type="submission" date="2021-09" db="EMBL/GenBank/DDBJ databases">
        <authorList>
            <person name="Jia N."/>
            <person name="Wang J."/>
            <person name="Shi W."/>
            <person name="Du L."/>
            <person name="Sun Y."/>
            <person name="Zhan W."/>
            <person name="Jiang J."/>
            <person name="Wang Q."/>
            <person name="Zhang B."/>
            <person name="Ji P."/>
            <person name="Sakyi L.B."/>
            <person name="Cui X."/>
            <person name="Yuan T."/>
            <person name="Jiang B."/>
            <person name="Yang W."/>
            <person name="Lam T.T.-Y."/>
            <person name="Chang Q."/>
            <person name="Ding S."/>
            <person name="Wang X."/>
            <person name="Zhu J."/>
            <person name="Ruan X."/>
            <person name="Zhao L."/>
            <person name="Wei J."/>
            <person name="Que T."/>
            <person name="Du C."/>
            <person name="Cheng J."/>
            <person name="Dai P."/>
            <person name="Han X."/>
            <person name="Huang E."/>
            <person name="Gao Y."/>
            <person name="Liu J."/>
            <person name="Shao H."/>
            <person name="Ye R."/>
            <person name="Li L."/>
            <person name="Wei W."/>
            <person name="Wang X."/>
            <person name="Wang C."/>
            <person name="Huo Q."/>
            <person name="Li W."/>
            <person name="Guo W."/>
            <person name="Chen H."/>
            <person name="Chen S."/>
            <person name="Zhou L."/>
            <person name="Zhou L."/>
            <person name="Ni X."/>
            <person name="Tian J."/>
            <person name="Zhou Y."/>
            <person name="Sheng Y."/>
            <person name="Liu T."/>
            <person name="Pan Y."/>
            <person name="Xia L."/>
            <person name="Li J."/>
            <person name="Zhao F."/>
            <person name="Cao W."/>
        </authorList>
    </citation>
    <scope>NUCLEOTIDE SEQUENCE</scope>
    <source>
        <strain evidence="2">Rmic-2018</strain>
        <tissue evidence="2">Larvae</tissue>
    </source>
</reference>
<sequence>MHPGPYRAASKAGAFVTMLAFYDIYTKHGVLSRDPQYESIVVRGTVGGYAIKVHCTLKRDSGEDFVGFWLGLCDGEWNHYFEWPFSKKVTLIVTHVSNREKDIRLPVTPCGHLMTKKPAHGDCNIGMGSKYVNWKHIERNGFIVNKTLYMNYEFV</sequence>
<dbReference type="Pfam" id="PF21355">
    <property type="entry name" value="TRAF-mep_MATH"/>
    <property type="match status" value="1"/>
</dbReference>
<comment type="caution">
    <text evidence="2">The sequence shown here is derived from an EMBL/GenBank/DDBJ whole genome shotgun (WGS) entry which is preliminary data.</text>
</comment>
<protein>
    <recommendedName>
        <fullName evidence="1">TRAF1-6 MATH domain-containing protein</fullName>
    </recommendedName>
</protein>